<evidence type="ECO:0000256" key="3">
    <source>
        <dbReference type="SAM" id="SignalP"/>
    </source>
</evidence>
<evidence type="ECO:0000313" key="5">
    <source>
        <dbReference type="EMBL" id="MTI27489.1"/>
    </source>
</evidence>
<dbReference type="InterPro" id="IPR017853">
    <property type="entry name" value="GH"/>
</dbReference>
<dbReference type="RefSeq" id="WP_155174490.1">
    <property type="nucleotide sequence ID" value="NZ_BAAAFL010000002.1"/>
</dbReference>
<proteinExistence type="inferred from homology"/>
<evidence type="ECO:0000256" key="2">
    <source>
        <dbReference type="ARBA" id="ARBA00022801"/>
    </source>
</evidence>
<comment type="similarity">
    <text evidence="1">Belongs to the glycosyl hydrolase 3 family.</text>
</comment>
<sequence length="214" mass="23914">MKIKYWLTGCIFICSLSAFCQYKYPFQNPELPVEERIDNALSLMTLDEKVQCLTTNPTVKRLGIEGTRHVEGLYGLALGGPGKWGRDNPVPTTTLPQAIGLASSWGPSVIQKVAEIESIEARYALQSPKYKRGGLVVRAPNADLDRDPRWGRTEECYGEDAWFNAQMTVAFIKGLQGDDPKYWRTASLVKHFLANSNEDSRDSSSSDFDARLFG</sequence>
<name>A0ABW9RTH5_9BACT</name>
<keyword evidence="6" id="KW-1185">Reference proteome</keyword>
<dbReference type="PANTHER" id="PTHR42721:SF3">
    <property type="entry name" value="BETA-D-XYLOSIDASE 5-RELATED"/>
    <property type="match status" value="1"/>
</dbReference>
<dbReference type="InterPro" id="IPR044993">
    <property type="entry name" value="BXL"/>
</dbReference>
<keyword evidence="3" id="KW-0732">Signal</keyword>
<evidence type="ECO:0000256" key="1">
    <source>
        <dbReference type="ARBA" id="ARBA00005336"/>
    </source>
</evidence>
<reference evidence="5 6" key="1">
    <citation type="submission" date="2019-02" db="EMBL/GenBank/DDBJ databases">
        <authorList>
            <person name="Goldberg S.R."/>
            <person name="Haltli B.A."/>
            <person name="Correa H."/>
            <person name="Russell K.G."/>
        </authorList>
    </citation>
    <scope>NUCLEOTIDE SEQUENCE [LARGE SCALE GENOMIC DNA]</scope>
    <source>
        <strain evidence="5 6">JCM 16186</strain>
    </source>
</reference>
<feature type="chain" id="PRO_5046795933" description="Glycoside hydrolase family 3 N-terminal domain-containing protein" evidence="3">
    <location>
        <begin position="21"/>
        <end position="214"/>
    </location>
</feature>
<feature type="signal peptide" evidence="3">
    <location>
        <begin position="1"/>
        <end position="20"/>
    </location>
</feature>
<gene>
    <name evidence="5" type="ORF">E1163_21210</name>
</gene>
<dbReference type="Gene3D" id="3.20.20.300">
    <property type="entry name" value="Glycoside hydrolase, family 3, N-terminal domain"/>
    <property type="match status" value="1"/>
</dbReference>
<keyword evidence="2" id="KW-0378">Hydrolase</keyword>
<evidence type="ECO:0000259" key="4">
    <source>
        <dbReference type="Pfam" id="PF00933"/>
    </source>
</evidence>
<organism evidence="5 6">
    <name type="scientific">Fulvivirga kasyanovii</name>
    <dbReference type="NCBI Taxonomy" id="396812"/>
    <lineage>
        <taxon>Bacteria</taxon>
        <taxon>Pseudomonadati</taxon>
        <taxon>Bacteroidota</taxon>
        <taxon>Cytophagia</taxon>
        <taxon>Cytophagales</taxon>
        <taxon>Fulvivirgaceae</taxon>
        <taxon>Fulvivirga</taxon>
    </lineage>
</organism>
<dbReference type="InterPro" id="IPR001764">
    <property type="entry name" value="Glyco_hydro_3_N"/>
</dbReference>
<dbReference type="SUPFAM" id="SSF51445">
    <property type="entry name" value="(Trans)glycosidases"/>
    <property type="match status" value="1"/>
</dbReference>
<dbReference type="PRINTS" id="PR00133">
    <property type="entry name" value="GLHYDRLASE3"/>
</dbReference>
<comment type="caution">
    <text evidence="5">The sequence shown here is derived from an EMBL/GenBank/DDBJ whole genome shotgun (WGS) entry which is preliminary data.</text>
</comment>
<accession>A0ABW9RTH5</accession>
<dbReference type="EMBL" id="SMLW01000630">
    <property type="protein sequence ID" value="MTI27489.1"/>
    <property type="molecule type" value="Genomic_DNA"/>
</dbReference>
<evidence type="ECO:0000313" key="6">
    <source>
        <dbReference type="Proteomes" id="UP000798808"/>
    </source>
</evidence>
<dbReference type="PANTHER" id="PTHR42721">
    <property type="entry name" value="SUGAR HYDROLASE-RELATED"/>
    <property type="match status" value="1"/>
</dbReference>
<protein>
    <recommendedName>
        <fullName evidence="4">Glycoside hydrolase family 3 N-terminal domain-containing protein</fullName>
    </recommendedName>
</protein>
<feature type="domain" description="Glycoside hydrolase family 3 N-terminal" evidence="4">
    <location>
        <begin position="92"/>
        <end position="200"/>
    </location>
</feature>
<dbReference type="Proteomes" id="UP000798808">
    <property type="component" value="Unassembled WGS sequence"/>
</dbReference>
<dbReference type="Pfam" id="PF00933">
    <property type="entry name" value="Glyco_hydro_3"/>
    <property type="match status" value="1"/>
</dbReference>
<dbReference type="InterPro" id="IPR036962">
    <property type="entry name" value="Glyco_hydro_3_N_sf"/>
</dbReference>